<evidence type="ECO:0000313" key="2">
    <source>
        <dbReference type="EMBL" id="RHG28063.1"/>
    </source>
</evidence>
<organism evidence="2 3">
    <name type="scientific">Dorea longicatena</name>
    <dbReference type="NCBI Taxonomy" id="88431"/>
    <lineage>
        <taxon>Bacteria</taxon>
        <taxon>Bacillati</taxon>
        <taxon>Bacillota</taxon>
        <taxon>Clostridia</taxon>
        <taxon>Lachnospirales</taxon>
        <taxon>Lachnospiraceae</taxon>
        <taxon>Dorea</taxon>
    </lineage>
</organism>
<evidence type="ECO:0000313" key="3">
    <source>
        <dbReference type="Proteomes" id="UP000284095"/>
    </source>
</evidence>
<feature type="coiled-coil region" evidence="1">
    <location>
        <begin position="71"/>
        <end position="100"/>
    </location>
</feature>
<protein>
    <recommendedName>
        <fullName evidence="4">Sce7725 family protein</fullName>
    </recommendedName>
</protein>
<reference evidence="2 3" key="1">
    <citation type="submission" date="2018-08" db="EMBL/GenBank/DDBJ databases">
        <title>A genome reference for cultivated species of the human gut microbiota.</title>
        <authorList>
            <person name="Zou Y."/>
            <person name="Xue W."/>
            <person name="Luo G."/>
        </authorList>
    </citation>
    <scope>NUCLEOTIDE SEQUENCE [LARGE SCALE GENOMIC DNA]</scope>
    <source>
        <strain evidence="2 3">AM22-22</strain>
    </source>
</reference>
<keyword evidence="1" id="KW-0175">Coiled coil</keyword>
<evidence type="ECO:0008006" key="4">
    <source>
        <dbReference type="Google" id="ProtNLM"/>
    </source>
</evidence>
<dbReference type="EMBL" id="QRIC01000003">
    <property type="protein sequence ID" value="RHG28063.1"/>
    <property type="molecule type" value="Genomic_DNA"/>
</dbReference>
<dbReference type="Proteomes" id="UP000284095">
    <property type="component" value="Unassembled WGS sequence"/>
</dbReference>
<proteinExistence type="predicted"/>
<accession>A0A414T1G5</accession>
<sequence length="322" mass="37112">MYFPYLRGRQNELLCLRGLLNAGKLSSKVIPIIEPVRFSSTFFSTLTKFIEMNRKVIVIRNPKVGSFGKEYNDMRKNIEKESDENKKQKLQKTLDGYKKLWDDPGIQKAYLVDDKIVSEITEGKFDAKDVVMINVEKGNYHYYEEYGEKITGKYTIVPKGGDFEDIIGDDIIILEDGYRKAKRNIDYIENPDELFSRNHIVYKKRGFAGFSDFSMVGNEFEESGFAPLAIAIHVMYFGTRGELRVHHFVSESNESISDPARKFEEAMKNLMSWGNFSDIPKTIGLNSLIECYNTGKFPGLGVIKKYSLMHHIEMMGEYLEAR</sequence>
<dbReference type="InterPro" id="IPR047727">
    <property type="entry name" value="Sce7725-like"/>
</dbReference>
<keyword evidence="3" id="KW-1185">Reference proteome</keyword>
<dbReference type="NCBIfam" id="NF033831">
    <property type="entry name" value="sce7725_fam"/>
    <property type="match status" value="1"/>
</dbReference>
<gene>
    <name evidence="2" type="ORF">DW265_02680</name>
</gene>
<name>A0A414T1G5_9FIRM</name>
<comment type="caution">
    <text evidence="2">The sequence shown here is derived from an EMBL/GenBank/DDBJ whole genome shotgun (WGS) entry which is preliminary data.</text>
</comment>
<dbReference type="RefSeq" id="WP_118224315.1">
    <property type="nucleotide sequence ID" value="NZ_QRIC01000003.1"/>
</dbReference>
<evidence type="ECO:0000256" key="1">
    <source>
        <dbReference type="SAM" id="Coils"/>
    </source>
</evidence>
<dbReference type="AlphaFoldDB" id="A0A414T1G5"/>